<proteinExistence type="predicted"/>
<evidence type="ECO:0000313" key="3">
    <source>
        <dbReference type="Proteomes" id="UP000118435"/>
    </source>
</evidence>
<sequence length="574" mass="65879">MTLLSRSAAEAWGTYLKQRDERPEDVIRCDYGVFSLRNLVFQRCLTMLQGVYLRQYDQPCLREYIKKNSGTIIPLRNPCSWFLVLRSGIDIPQVESRSFDEYLCCKEKLEALGILGVQLRDGSDRKKIQETTCVVLLGSYGFVYVYDWDSDGLFQIGTSLKELAHHGLLTCESVYRHPQTPFSTTEPRFQVEKLLCLDPTDARGLAKTAEEFHGVNVVVKTPGRSEADPLLLLGTVEKLRQMYPFAKMREDNFNNLIKYINQRMCCRWYVLGVTGRYANFGILLTCGIILLDECGVCYVLRIDESDVFRLADNIQMLFRCGFLKLRGITRFDRGLRGEARLESECYCNHGARKQDLSWCSMVNTVTAEQLCGAYDWLTRSNRAHDKIPTSCCWGRSDLMPTGVLQENQNWCFPWSSVTVLQGPQSGAWQENDELTEKASDGTVMFRVDRGFSPRTVKFEGESDDSEEEEEDDDNQSEEAPQHQPVVIVSQETNGSVDSYDDESESSLSSDTHEPPPPDIMAIIQKEWQNDEPITNERQLLLRRARRAKYMKRWHCSLERVSIYDPLNANIHCFD</sequence>
<name>A0A0K1GZT2_9BETA</name>
<feature type="compositionally biased region" description="Acidic residues" evidence="1">
    <location>
        <begin position="461"/>
        <end position="476"/>
    </location>
</feature>
<dbReference type="EMBL" id="KP796148">
    <property type="protein sequence ID" value="AKT72665.1"/>
    <property type="molecule type" value="Genomic_DNA"/>
</dbReference>
<gene>
    <name evidence="2" type="primary">CyUS22</name>
</gene>
<dbReference type="InterPro" id="IPR003360">
    <property type="entry name" value="US22-like"/>
</dbReference>
<feature type="region of interest" description="Disordered" evidence="1">
    <location>
        <begin position="454"/>
        <end position="517"/>
    </location>
</feature>
<dbReference type="Proteomes" id="UP000118435">
    <property type="component" value="Segment"/>
</dbReference>
<protein>
    <submittedName>
        <fullName evidence="2">Protein US22</fullName>
    </submittedName>
</protein>
<dbReference type="Pfam" id="PF02393">
    <property type="entry name" value="US22"/>
    <property type="match status" value="2"/>
</dbReference>
<evidence type="ECO:0000256" key="1">
    <source>
        <dbReference type="SAM" id="MobiDB-lite"/>
    </source>
</evidence>
<accession>A0A0K1GZT2</accession>
<evidence type="ECO:0000313" key="2">
    <source>
        <dbReference type="EMBL" id="AKT72665.1"/>
    </source>
</evidence>
<organism evidence="2 3">
    <name type="scientific">Cynomolgus macaque cytomegalovirus strain Mauritius</name>
    <dbReference type="NCBI Taxonomy" id="1690255"/>
    <lineage>
        <taxon>Viruses</taxon>
        <taxon>Duplodnaviria</taxon>
        <taxon>Heunggongvirae</taxon>
        <taxon>Peploviricota</taxon>
        <taxon>Herviviricetes</taxon>
        <taxon>Herpesvirales</taxon>
        <taxon>Orthoherpesviridae</taxon>
        <taxon>Betaherpesvirinae</taxon>
        <taxon>Cytomegalovirus</taxon>
        <taxon>Cytomegalovirus macacinebeta3</taxon>
    </lineage>
</organism>
<reference evidence="2 3" key="1">
    <citation type="journal article" date="2016" name="BMC Genomics">
        <title>A novel strain of cynomolgus macaque cytomegalovirus: implications for host-virus co-evolution.</title>
        <authorList>
            <person name="Russell J.N."/>
            <person name="Marsh A.K."/>
            <person name="Willer D.O."/>
            <person name="Ambagala A.P."/>
            <person name="Dzamba M."/>
            <person name="Chan J.K."/>
            <person name="Pilon R."/>
            <person name="Fournier J."/>
            <person name="Brudno M."/>
            <person name="Antony J.M."/>
            <person name="Sandstrom P."/>
            <person name="Evans B.J."/>
            <person name="MacDonald K.S."/>
        </authorList>
    </citation>
    <scope>NUCLEOTIDE SEQUENCE [LARGE SCALE GENOMIC DNA]</scope>
    <source>
        <strain evidence="2">Mauritius</strain>
    </source>
</reference>